<protein>
    <recommendedName>
        <fullName evidence="5">Transmembrane alanine and glycine rich protein</fullName>
    </recommendedName>
</protein>
<organism evidence="3 4">
    <name type="scientific">Mycobacterium simulans</name>
    <dbReference type="NCBI Taxonomy" id="627089"/>
    <lineage>
        <taxon>Bacteria</taxon>
        <taxon>Bacillati</taxon>
        <taxon>Actinomycetota</taxon>
        <taxon>Actinomycetes</taxon>
        <taxon>Mycobacteriales</taxon>
        <taxon>Mycobacteriaceae</taxon>
        <taxon>Mycobacterium</taxon>
    </lineage>
</organism>
<dbReference type="EMBL" id="OCTY01000002">
    <property type="protein sequence ID" value="SOJ54536.1"/>
    <property type="molecule type" value="Genomic_DNA"/>
</dbReference>
<feature type="region of interest" description="Disordered" evidence="1">
    <location>
        <begin position="570"/>
        <end position="595"/>
    </location>
</feature>
<evidence type="ECO:0008006" key="5">
    <source>
        <dbReference type="Google" id="ProtNLM"/>
    </source>
</evidence>
<evidence type="ECO:0000256" key="2">
    <source>
        <dbReference type="SAM" id="Phobius"/>
    </source>
</evidence>
<keyword evidence="2" id="KW-1133">Transmembrane helix</keyword>
<accession>A0A7Z7N9D8</accession>
<keyword evidence="2" id="KW-0812">Transmembrane</keyword>
<dbReference type="Pfam" id="PF08310">
    <property type="entry name" value="LGFP"/>
    <property type="match status" value="4"/>
</dbReference>
<gene>
    <name evidence="3" type="ORF">MSIMFB_02028</name>
</gene>
<comment type="caution">
    <text evidence="3">The sequence shown here is derived from an EMBL/GenBank/DDBJ whole genome shotgun (WGS) entry which is preliminary data.</text>
</comment>
<dbReference type="Proteomes" id="UP000554965">
    <property type="component" value="Unassembled WGS sequence"/>
</dbReference>
<keyword evidence="4" id="KW-1185">Reference proteome</keyword>
<name>A0A7Z7N9D8_9MYCO</name>
<feature type="region of interest" description="Disordered" evidence="1">
    <location>
        <begin position="694"/>
        <end position="714"/>
    </location>
</feature>
<dbReference type="AlphaFoldDB" id="A0A7Z7N9D8"/>
<dbReference type="InterPro" id="IPR013207">
    <property type="entry name" value="LGFP"/>
</dbReference>
<reference evidence="3 4" key="1">
    <citation type="submission" date="2017-10" db="EMBL/GenBank/DDBJ databases">
        <authorList>
            <consortium name="Urmite Genomes"/>
        </authorList>
    </citation>
    <scope>NUCLEOTIDE SEQUENCE [LARGE SCALE GENOMIC DNA]</scope>
    <source>
        <strain evidence="3 4">FB-527</strain>
    </source>
</reference>
<evidence type="ECO:0000256" key="1">
    <source>
        <dbReference type="SAM" id="MobiDB-lite"/>
    </source>
</evidence>
<feature type="transmembrane region" description="Helical" evidence="2">
    <location>
        <begin position="440"/>
        <end position="463"/>
    </location>
</feature>
<feature type="region of interest" description="Disordered" evidence="1">
    <location>
        <begin position="510"/>
        <end position="529"/>
    </location>
</feature>
<keyword evidence="2" id="KW-0472">Membrane</keyword>
<evidence type="ECO:0000313" key="3">
    <source>
        <dbReference type="EMBL" id="SOJ54536.1"/>
    </source>
</evidence>
<evidence type="ECO:0000313" key="4">
    <source>
        <dbReference type="Proteomes" id="UP000554965"/>
    </source>
</evidence>
<proteinExistence type="predicted"/>
<sequence length="777" mass="80646">MVANPPARGASRAGLGGLVNGQRGHLKKLVGRALVGLTATALAAVLLTPTAGASPIGDAEAAMMAAWDKAGGDASTLGARKGDVYPVADGFALDFDGGKMYYTPATGARYIYGPILDKYESLGGPASSDLGFPTINEVPGLAGPDSRVSTFSASDNPVIFWTPDHGAFVVRGALNAAWDKLGSSGGVLGAPVGDETYNGEVASQKFSGGEISWNRKSMEFTSTPPALADQLKDLQVAIDPAAAINMAWRAAGGAAGPLGAKKGDQYPIGGDGIAQDFTGGKVFFSPATGANAVEGAILQKYESLGGPVSSDLGFPIANEADGGITPASRVASFSAADKPVIFWTPDHGAFVVRGAMKAAWDKLKGSTGKLGAPVGDQTVDGEVISQKFTGGKISYNRAKNTFTTDPANLAPLLSGLQVAGQNQPSAAGPPSHGKKFTWHWWWLVAAVPVVLLIVMAVLVVLGLRRRRGGHEPAVYPREHDFDRDVAGYDAGADGHWPHDEIDYGTERFPLDDQHLPQHPAPDDESTSRVSWPRGAVAGVAEHIPGGEAYGGDMLSRSDEGYDFGVVDEEDPDAVDTTPTPIVSPGDLAEATETEEPVVPETVAAETFVPEAFTPETVTPEGVAPEAHVPETHAPESHVPEAAFPDTFTANAAGADETFSDTAVTEAGSVPEVRTGRHAAVDSSADEAEVAAEAGYGGTPKAPPAPTAARAPGQGMRPMIHLPLEHDPYQAPDGYPVKASARFGLYYTPSSALYHDTLAELWFASEEVAQANGFVKAD</sequence>